<dbReference type="InterPro" id="IPR040086">
    <property type="entry name" value="MJ0683-like"/>
</dbReference>
<reference evidence="5 6" key="1">
    <citation type="submission" date="2018-06" db="EMBL/GenBank/DDBJ databases">
        <authorList>
            <consortium name="Pathogen Informatics"/>
            <person name="Doyle S."/>
        </authorList>
    </citation>
    <scope>NUCLEOTIDE SEQUENCE [LARGE SCALE GENOMIC DNA]</scope>
    <source>
        <strain evidence="5 6">NCTC11343</strain>
    </source>
</reference>
<keyword evidence="3" id="KW-0411">Iron-sulfur</keyword>
<evidence type="ECO:0000256" key="2">
    <source>
        <dbReference type="ARBA" id="ARBA00023004"/>
    </source>
</evidence>
<dbReference type="PANTHER" id="PTHR43432:SF5">
    <property type="entry name" value="ELP3_MIAA_NIFB-LIKE RADICAL SAM CORE DOMAIN-CONTAINING PROTEIN"/>
    <property type="match status" value="1"/>
</dbReference>
<accession>A0A2X2JYH8</accession>
<dbReference type="SUPFAM" id="SSF102114">
    <property type="entry name" value="Radical SAM enzymes"/>
    <property type="match status" value="1"/>
</dbReference>
<keyword evidence="2" id="KW-0408">Iron</keyword>
<dbReference type="CDD" id="cd01335">
    <property type="entry name" value="Radical_SAM"/>
    <property type="match status" value="1"/>
</dbReference>
<dbReference type="InterPro" id="IPR007197">
    <property type="entry name" value="rSAM"/>
</dbReference>
<dbReference type="Gene3D" id="3.80.30.30">
    <property type="match status" value="1"/>
</dbReference>
<organism evidence="5 6">
    <name type="scientific">Sphingobacterium multivorum</name>
    <dbReference type="NCBI Taxonomy" id="28454"/>
    <lineage>
        <taxon>Bacteria</taxon>
        <taxon>Pseudomonadati</taxon>
        <taxon>Bacteroidota</taxon>
        <taxon>Sphingobacteriia</taxon>
        <taxon>Sphingobacteriales</taxon>
        <taxon>Sphingobacteriaceae</taxon>
        <taxon>Sphingobacterium</taxon>
    </lineage>
</organism>
<proteinExistence type="predicted"/>
<dbReference type="RefSeq" id="WP_112376055.1">
    <property type="nucleotide sequence ID" value="NZ_CP069793.1"/>
</dbReference>
<keyword evidence="1" id="KW-0479">Metal-binding</keyword>
<evidence type="ECO:0000259" key="4">
    <source>
        <dbReference type="Pfam" id="PF04055"/>
    </source>
</evidence>
<dbReference type="GO" id="GO:0046872">
    <property type="term" value="F:metal ion binding"/>
    <property type="evidence" value="ECO:0007669"/>
    <property type="project" value="UniProtKB-KW"/>
</dbReference>
<dbReference type="Proteomes" id="UP000251241">
    <property type="component" value="Unassembled WGS sequence"/>
</dbReference>
<gene>
    <name evidence="5" type="ORF">NCTC11343_04804</name>
</gene>
<dbReference type="GO" id="GO:0003824">
    <property type="term" value="F:catalytic activity"/>
    <property type="evidence" value="ECO:0007669"/>
    <property type="project" value="InterPro"/>
</dbReference>
<name>A0A2X2JYH8_SPHMU</name>
<evidence type="ECO:0000313" key="5">
    <source>
        <dbReference type="EMBL" id="SPZ92845.1"/>
    </source>
</evidence>
<dbReference type="GeneID" id="97179695"/>
<dbReference type="Pfam" id="PF04055">
    <property type="entry name" value="Radical_SAM"/>
    <property type="match status" value="1"/>
</dbReference>
<dbReference type="SFLD" id="SFLDS00029">
    <property type="entry name" value="Radical_SAM"/>
    <property type="match status" value="1"/>
</dbReference>
<sequence>MQSVIVKSILNKTKQRDPWFLDDYTVNSYSGCSFNCLYCYIRGSKYGINMAEKLSVKRNAVDLLDRALALRARKKQYGIIVLSSATDPYLQFEQTELLTRQLLEIILHYRFPVHIITKSDLVSRDFDLLKQIDAEAILPLDLQGKLTHRAFITFSFSTIDMEIASIFEPGAPSPELRLDTLSEARKMGLCSGVSLMPLLPFISDTGTHLDQMFGTFRSIDANYIFPATLALYGSDPGDNRTLVMRAVEKHYPQLVEKYQRLFGADGKLPSYYRQAFAEKVKGLCLQYGLRDRQTNNDPL</sequence>
<dbReference type="GO" id="GO:0051536">
    <property type="term" value="F:iron-sulfur cluster binding"/>
    <property type="evidence" value="ECO:0007669"/>
    <property type="project" value="UniProtKB-KW"/>
</dbReference>
<feature type="domain" description="Radical SAM core" evidence="4">
    <location>
        <begin position="27"/>
        <end position="204"/>
    </location>
</feature>
<dbReference type="SFLD" id="SFLDG01084">
    <property type="entry name" value="Uncharacterised_Radical_SAM_Su"/>
    <property type="match status" value="1"/>
</dbReference>
<evidence type="ECO:0000313" key="6">
    <source>
        <dbReference type="Proteomes" id="UP000251241"/>
    </source>
</evidence>
<dbReference type="InterPro" id="IPR058240">
    <property type="entry name" value="rSAM_sf"/>
</dbReference>
<dbReference type="EMBL" id="UAUU01000011">
    <property type="protein sequence ID" value="SPZ92845.1"/>
    <property type="molecule type" value="Genomic_DNA"/>
</dbReference>
<dbReference type="PANTHER" id="PTHR43432">
    <property type="entry name" value="SLR0285 PROTEIN"/>
    <property type="match status" value="1"/>
</dbReference>
<evidence type="ECO:0000256" key="3">
    <source>
        <dbReference type="ARBA" id="ARBA00023014"/>
    </source>
</evidence>
<evidence type="ECO:0000256" key="1">
    <source>
        <dbReference type="ARBA" id="ARBA00022723"/>
    </source>
</evidence>
<protein>
    <recommendedName>
        <fullName evidence="4">Radical SAM core domain-containing protein</fullName>
    </recommendedName>
</protein>
<dbReference type="AlphaFoldDB" id="A0A2X2JYH8"/>